<evidence type="ECO:0000256" key="6">
    <source>
        <dbReference type="PROSITE-ProRule" id="PRU01026"/>
    </source>
</evidence>
<evidence type="ECO:0000256" key="3">
    <source>
        <dbReference type="ARBA" id="ARBA00022679"/>
    </source>
</evidence>
<dbReference type="InterPro" id="IPR001737">
    <property type="entry name" value="KsgA/Erm"/>
</dbReference>
<dbReference type="AlphaFoldDB" id="A0A8C9GAR0"/>
<keyword evidence="5 6" id="KW-0694">RNA-binding</keyword>
<dbReference type="PANTHER" id="PTHR11727:SF18">
    <property type="entry name" value="RRNA ADENINE N(6)-METHYLTRANSFERASE"/>
    <property type="match status" value="1"/>
</dbReference>
<dbReference type="Proteomes" id="UP000694416">
    <property type="component" value="Unplaced"/>
</dbReference>
<reference evidence="9" key="1">
    <citation type="submission" date="2025-08" db="UniProtKB">
        <authorList>
            <consortium name="Ensembl"/>
        </authorList>
    </citation>
    <scope>IDENTIFICATION</scope>
</reference>
<protein>
    <recommendedName>
        <fullName evidence="7">rRNA adenine N(6)-methyltransferase</fullName>
        <ecNumber evidence="7">2.1.1.-</ecNumber>
    </recommendedName>
</protein>
<dbReference type="SUPFAM" id="SSF53335">
    <property type="entry name" value="S-adenosyl-L-methionine-dependent methyltransferases"/>
    <property type="match status" value="1"/>
</dbReference>
<evidence type="ECO:0000256" key="1">
    <source>
        <dbReference type="ARBA" id="ARBA00022552"/>
    </source>
</evidence>
<evidence type="ECO:0000256" key="2">
    <source>
        <dbReference type="ARBA" id="ARBA00022603"/>
    </source>
</evidence>
<keyword evidence="10" id="KW-1185">Reference proteome</keyword>
<keyword evidence="2 6" id="KW-0489">Methyltransferase</keyword>
<evidence type="ECO:0000256" key="5">
    <source>
        <dbReference type="ARBA" id="ARBA00022884"/>
    </source>
</evidence>
<sequence>MDYNSNSDSSNNNINTCSTYGITTQSNENNDELWQSEAFESLKNKGNGVVELGCGLGQISKFLFQKYKNMVGIEIDSKALSILSRTMPGFDYIHDDVLQINYKELCINKKSKLTVIGNLPFYITSQILFCLLDYHKYIEQAVVTIQYEVGKRIIAKPNDKNYCILSILFNLYTKPYLLFKIPSKAFYPVPKVEAAVMKIFFKNNYLNCNLLFLKNILHHAFQQKRKKLKSSLKPLLKTYQLEIPSYVADLRPQQLIPQDFIHLTNQLFPLNKYPFYPDVQTKVWRKKKHGD</sequence>
<dbReference type="SMART" id="SM00650">
    <property type="entry name" value="rADc"/>
    <property type="match status" value="1"/>
</dbReference>
<reference evidence="9" key="2">
    <citation type="submission" date="2025-09" db="UniProtKB">
        <authorList>
            <consortium name="Ensembl"/>
        </authorList>
    </citation>
    <scope>IDENTIFICATION</scope>
</reference>
<accession>A0A8C9GAR0</accession>
<dbReference type="Pfam" id="PF00398">
    <property type="entry name" value="RrnaAD"/>
    <property type="match status" value="1"/>
</dbReference>
<dbReference type="InterPro" id="IPR011530">
    <property type="entry name" value="rRNA_adenine_dimethylase"/>
</dbReference>
<dbReference type="PANTHER" id="PTHR11727">
    <property type="entry name" value="DIMETHYLADENOSINE TRANSFERASE"/>
    <property type="match status" value="1"/>
</dbReference>
<dbReference type="GO" id="GO:0000179">
    <property type="term" value="F:rRNA (adenine-N6,N6-)-dimethyltransferase activity"/>
    <property type="evidence" value="ECO:0007669"/>
    <property type="project" value="UniProtKB-UniRule"/>
</dbReference>
<dbReference type="EC" id="2.1.1.-" evidence="7"/>
<dbReference type="InterPro" id="IPR023165">
    <property type="entry name" value="rRNA_Ade_diMease-like_C"/>
</dbReference>
<comment type="caution">
    <text evidence="6">Lacks conserved residue(s) required for the propagation of feature annotation.</text>
</comment>
<dbReference type="InterPro" id="IPR029063">
    <property type="entry name" value="SAM-dependent_MTases_sf"/>
</dbReference>
<feature type="binding site" evidence="6">
    <location>
        <position position="74"/>
    </location>
    <ligand>
        <name>S-adenosyl-L-methionine</name>
        <dbReference type="ChEBI" id="CHEBI:59789"/>
    </ligand>
</feature>
<feature type="binding site" evidence="6">
    <location>
        <position position="53"/>
    </location>
    <ligand>
        <name>S-adenosyl-L-methionine</name>
        <dbReference type="ChEBI" id="CHEBI:59789"/>
    </ligand>
</feature>
<dbReference type="PROSITE" id="PS51689">
    <property type="entry name" value="SAM_RNA_A_N6_MT"/>
    <property type="match status" value="1"/>
</dbReference>
<dbReference type="InterPro" id="IPR020598">
    <property type="entry name" value="rRNA_Ade_methylase_Trfase_N"/>
</dbReference>
<keyword evidence="3 6" id="KW-0808">Transferase</keyword>
<dbReference type="Ensembl" id="ENSPTET00000002802.1">
    <property type="protein sequence ID" value="ENSPTEP00000001865.1"/>
    <property type="gene ID" value="ENSPTEG00000002116.1"/>
</dbReference>
<organism evidence="9 10">
    <name type="scientific">Piliocolobus tephrosceles</name>
    <name type="common">Ugandan red Colobus</name>
    <dbReference type="NCBI Taxonomy" id="591936"/>
    <lineage>
        <taxon>Eukaryota</taxon>
        <taxon>Metazoa</taxon>
        <taxon>Chordata</taxon>
        <taxon>Craniata</taxon>
        <taxon>Vertebrata</taxon>
        <taxon>Euteleostomi</taxon>
        <taxon>Mammalia</taxon>
        <taxon>Eutheria</taxon>
        <taxon>Euarchontoglires</taxon>
        <taxon>Primates</taxon>
        <taxon>Haplorrhini</taxon>
        <taxon>Catarrhini</taxon>
        <taxon>Cercopithecidae</taxon>
        <taxon>Colobinae</taxon>
        <taxon>Piliocolobus</taxon>
    </lineage>
</organism>
<keyword evidence="1 7" id="KW-0698">rRNA processing</keyword>
<feature type="binding site" evidence="6">
    <location>
        <position position="118"/>
    </location>
    <ligand>
        <name>S-adenosyl-L-methionine</name>
        <dbReference type="ChEBI" id="CHEBI:59789"/>
    </ligand>
</feature>
<evidence type="ECO:0000256" key="4">
    <source>
        <dbReference type="ARBA" id="ARBA00022691"/>
    </source>
</evidence>
<evidence type="ECO:0000259" key="8">
    <source>
        <dbReference type="SMART" id="SM00650"/>
    </source>
</evidence>
<dbReference type="Gene3D" id="3.40.50.150">
    <property type="entry name" value="Vaccinia Virus protein VP39"/>
    <property type="match status" value="1"/>
</dbReference>
<keyword evidence="4 6" id="KW-0949">S-adenosyl-L-methionine</keyword>
<evidence type="ECO:0000256" key="7">
    <source>
        <dbReference type="RuleBase" id="RU362106"/>
    </source>
</evidence>
<dbReference type="PROSITE" id="PS01131">
    <property type="entry name" value="RRNA_A_DIMETH"/>
    <property type="match status" value="1"/>
</dbReference>
<comment type="similarity">
    <text evidence="6 7">Belongs to the class I-like SAM-binding methyltransferase superfamily. rRNA adenine N(6)-methyltransferase family.</text>
</comment>
<proteinExistence type="inferred from homology"/>
<name>A0A8C9GAR0_9PRIM</name>
<dbReference type="Gene3D" id="1.10.8.100">
    <property type="entry name" value="Ribosomal RNA adenine dimethylase-like, domain 2"/>
    <property type="match status" value="1"/>
</dbReference>
<evidence type="ECO:0000313" key="9">
    <source>
        <dbReference type="Ensembl" id="ENSPTEP00000001865.1"/>
    </source>
</evidence>
<dbReference type="GO" id="GO:0003723">
    <property type="term" value="F:RNA binding"/>
    <property type="evidence" value="ECO:0007669"/>
    <property type="project" value="UniProtKB-UniRule"/>
</dbReference>
<dbReference type="NCBIfam" id="TIGR00755">
    <property type="entry name" value="ksgA"/>
    <property type="match status" value="1"/>
</dbReference>
<feature type="binding site" evidence="6">
    <location>
        <position position="27"/>
    </location>
    <ligand>
        <name>S-adenosyl-L-methionine</name>
        <dbReference type="ChEBI" id="CHEBI:59789"/>
    </ligand>
</feature>
<dbReference type="InterPro" id="IPR020596">
    <property type="entry name" value="rRNA_Ade_Mease_Trfase_CS"/>
</dbReference>
<feature type="domain" description="Ribosomal RNA adenine methylase transferase N-terminal" evidence="8">
    <location>
        <begin position="18"/>
        <end position="203"/>
    </location>
</feature>
<feature type="binding site" evidence="6">
    <location>
        <position position="96"/>
    </location>
    <ligand>
        <name>S-adenosyl-L-methionine</name>
        <dbReference type="ChEBI" id="CHEBI:59789"/>
    </ligand>
</feature>
<evidence type="ECO:0000313" key="10">
    <source>
        <dbReference type="Proteomes" id="UP000694416"/>
    </source>
</evidence>